<dbReference type="EnsemblMetazoa" id="XM_038190540.1">
    <property type="protein sequence ID" value="XP_038046468.1"/>
    <property type="gene ID" value="LOC119720724"/>
</dbReference>
<proteinExistence type="predicted"/>
<dbReference type="RefSeq" id="XP_038046468.1">
    <property type="nucleotide sequence ID" value="XM_038190540.1"/>
</dbReference>
<dbReference type="InterPro" id="IPR039840">
    <property type="entry name" value="NAA80"/>
</dbReference>
<dbReference type="GO" id="GO:1905502">
    <property type="term" value="F:acetyl-CoA binding"/>
    <property type="evidence" value="ECO:0007669"/>
    <property type="project" value="TreeGrafter"/>
</dbReference>
<evidence type="ECO:0000313" key="3">
    <source>
        <dbReference type="Proteomes" id="UP000887568"/>
    </source>
</evidence>
<reference evidence="2" key="1">
    <citation type="submission" date="2022-11" db="UniProtKB">
        <authorList>
            <consortium name="EnsemblMetazoa"/>
        </authorList>
    </citation>
    <scope>IDENTIFICATION</scope>
</reference>
<dbReference type="InterPro" id="IPR000182">
    <property type="entry name" value="GNAT_dom"/>
</dbReference>
<dbReference type="Gene3D" id="3.40.630.30">
    <property type="match status" value="1"/>
</dbReference>
<dbReference type="Pfam" id="PF00583">
    <property type="entry name" value="Acetyltransf_1"/>
    <property type="match status" value="1"/>
</dbReference>
<organism evidence="2 3">
    <name type="scientific">Patiria miniata</name>
    <name type="common">Bat star</name>
    <name type="synonym">Asterina miniata</name>
    <dbReference type="NCBI Taxonomy" id="46514"/>
    <lineage>
        <taxon>Eukaryota</taxon>
        <taxon>Metazoa</taxon>
        <taxon>Echinodermata</taxon>
        <taxon>Eleutherozoa</taxon>
        <taxon>Asterozoa</taxon>
        <taxon>Asteroidea</taxon>
        <taxon>Valvatacea</taxon>
        <taxon>Valvatida</taxon>
        <taxon>Asterinidae</taxon>
        <taxon>Patiria</taxon>
    </lineage>
</organism>
<name>A0A913Z3Q8_PATMI</name>
<dbReference type="OrthoDB" id="329272at2759"/>
<dbReference type="EnsemblMetazoa" id="XM_038190541.1">
    <property type="protein sequence ID" value="XP_038046469.1"/>
    <property type="gene ID" value="LOC119720724"/>
</dbReference>
<dbReference type="PROSITE" id="PS51186">
    <property type="entry name" value="GNAT"/>
    <property type="match status" value="1"/>
</dbReference>
<dbReference type="InterPro" id="IPR016181">
    <property type="entry name" value="Acyl_CoA_acyltransferase"/>
</dbReference>
<sequence>MAVTYTLIPLHLRQDFIPACIKVLKHEWPQCKAELLPRLENAKCTGLSCSLGLIEHRDHALPKDTVIGHVRFVPVTNRPKAVFIEGQCIDGAKRGRGLGKIIRDRTEEFLGKLGYHEVHLHTDASHKGFYLRQGYRVHKFLVHTGGANLLRTFGDVASWHGNTASRGWEEEYEGPIATEEEVTDGVLGFFFVKSLVEVSTQD</sequence>
<dbReference type="PANTHER" id="PTHR13538">
    <property type="entry name" value="N-ACETYLTRANSFERASE 6"/>
    <property type="match status" value="1"/>
</dbReference>
<dbReference type="GO" id="GO:0005737">
    <property type="term" value="C:cytoplasm"/>
    <property type="evidence" value="ECO:0007669"/>
    <property type="project" value="TreeGrafter"/>
</dbReference>
<evidence type="ECO:0000259" key="1">
    <source>
        <dbReference type="PROSITE" id="PS51186"/>
    </source>
</evidence>
<dbReference type="RefSeq" id="XP_038046469.1">
    <property type="nucleotide sequence ID" value="XM_038190541.1"/>
</dbReference>
<dbReference type="CDD" id="cd04301">
    <property type="entry name" value="NAT_SF"/>
    <property type="match status" value="1"/>
</dbReference>
<evidence type="ECO:0000313" key="2">
    <source>
        <dbReference type="EnsemblMetazoa" id="XP_038046468.1"/>
    </source>
</evidence>
<dbReference type="PANTHER" id="PTHR13538:SF4">
    <property type="entry name" value="N-ALPHA-ACETYLTRANSFERASE 80"/>
    <property type="match status" value="1"/>
</dbReference>
<dbReference type="SUPFAM" id="SSF55729">
    <property type="entry name" value="Acyl-CoA N-acyltransferases (Nat)"/>
    <property type="match status" value="1"/>
</dbReference>
<accession>A0A913Z3Q8</accession>
<dbReference type="Proteomes" id="UP000887568">
    <property type="component" value="Unplaced"/>
</dbReference>
<feature type="domain" description="N-acetyltransferase" evidence="1">
    <location>
        <begin position="7"/>
        <end position="155"/>
    </location>
</feature>
<dbReference type="GO" id="GO:0008080">
    <property type="term" value="F:N-acetyltransferase activity"/>
    <property type="evidence" value="ECO:0007669"/>
    <property type="project" value="InterPro"/>
</dbReference>
<protein>
    <recommendedName>
        <fullName evidence="1">N-acetyltransferase domain-containing protein</fullName>
    </recommendedName>
</protein>
<dbReference type="AlphaFoldDB" id="A0A913Z3Q8"/>
<dbReference type="OMA" id="WIFRDFI"/>
<keyword evidence="3" id="KW-1185">Reference proteome</keyword>
<dbReference type="GeneID" id="119720724"/>